<organism evidence="3 4">
    <name type="scientific">Panicum hallii var. hallii</name>
    <dbReference type="NCBI Taxonomy" id="1504633"/>
    <lineage>
        <taxon>Eukaryota</taxon>
        <taxon>Viridiplantae</taxon>
        <taxon>Streptophyta</taxon>
        <taxon>Embryophyta</taxon>
        <taxon>Tracheophyta</taxon>
        <taxon>Spermatophyta</taxon>
        <taxon>Magnoliopsida</taxon>
        <taxon>Liliopsida</taxon>
        <taxon>Poales</taxon>
        <taxon>Poaceae</taxon>
        <taxon>PACMAD clade</taxon>
        <taxon>Panicoideae</taxon>
        <taxon>Panicodae</taxon>
        <taxon>Paniceae</taxon>
        <taxon>Panicinae</taxon>
        <taxon>Panicum</taxon>
        <taxon>Panicum sect. Panicum</taxon>
    </lineage>
</organism>
<dbReference type="Proteomes" id="UP000244336">
    <property type="component" value="Chromosome 1"/>
</dbReference>
<name>A0A2T7F4X2_9POAL</name>
<accession>A0A2T7F4X2</accession>
<gene>
    <name evidence="3" type="ORF">GQ55_1G121500</name>
</gene>
<feature type="compositionally biased region" description="Polar residues" evidence="2">
    <location>
        <begin position="185"/>
        <end position="206"/>
    </location>
</feature>
<evidence type="ECO:0000313" key="4">
    <source>
        <dbReference type="Proteomes" id="UP000244336"/>
    </source>
</evidence>
<dbReference type="EMBL" id="CM009749">
    <property type="protein sequence ID" value="PUZ75094.1"/>
    <property type="molecule type" value="Genomic_DNA"/>
</dbReference>
<dbReference type="OrthoDB" id="695775at2759"/>
<evidence type="ECO:0000256" key="1">
    <source>
        <dbReference type="SAM" id="Coils"/>
    </source>
</evidence>
<keyword evidence="1" id="KW-0175">Coiled coil</keyword>
<sequence>MSRDPETGEEPGDLSLWMCTHMKNGQWSDEASRAVYDDALFKVVEKQCSIDPAFVSTDEENNIFQSSYKQSTGCKTSTVHGHGYLSKRPTMRESVQHQLQEQARATDAANQKNIELQEEVVRLNEKLANQEAESERRLEEKLQQFKEEESNKLQALREEFMAALAGSRGTPLVQTTPKSIDPSEATPTVQKTTRKTPASKATQSVSQNNKNYISTHHHECCYKTCTDKKPTGIKCKSDF</sequence>
<feature type="coiled-coil region" evidence="1">
    <location>
        <begin position="99"/>
        <end position="159"/>
    </location>
</feature>
<proteinExistence type="predicted"/>
<evidence type="ECO:0000256" key="2">
    <source>
        <dbReference type="SAM" id="MobiDB-lite"/>
    </source>
</evidence>
<evidence type="ECO:0000313" key="3">
    <source>
        <dbReference type="EMBL" id="PUZ75094.1"/>
    </source>
</evidence>
<feature type="region of interest" description="Disordered" evidence="2">
    <location>
        <begin position="167"/>
        <end position="206"/>
    </location>
</feature>
<dbReference type="AlphaFoldDB" id="A0A2T7F4X2"/>
<reference evidence="3 4" key="1">
    <citation type="submission" date="2018-04" db="EMBL/GenBank/DDBJ databases">
        <title>WGS assembly of Panicum hallii var. hallii HAL2.</title>
        <authorList>
            <person name="Lovell J."/>
            <person name="Jenkins J."/>
            <person name="Lowry D."/>
            <person name="Mamidi S."/>
            <person name="Sreedasyam A."/>
            <person name="Weng X."/>
            <person name="Barry K."/>
            <person name="Bonette J."/>
            <person name="Campitelli B."/>
            <person name="Daum C."/>
            <person name="Gordon S."/>
            <person name="Gould B."/>
            <person name="Lipzen A."/>
            <person name="MacQueen A."/>
            <person name="Palacio-Mejia J."/>
            <person name="Plott C."/>
            <person name="Shakirov E."/>
            <person name="Shu S."/>
            <person name="Yoshinaga Y."/>
            <person name="Zane M."/>
            <person name="Rokhsar D."/>
            <person name="Grimwood J."/>
            <person name="Schmutz J."/>
            <person name="Juenger T."/>
        </authorList>
    </citation>
    <scope>NUCLEOTIDE SEQUENCE [LARGE SCALE GENOMIC DNA]</scope>
    <source>
        <strain evidence="4">cv. HAL2</strain>
    </source>
</reference>
<keyword evidence="4" id="KW-1185">Reference proteome</keyword>
<dbReference type="Gramene" id="PUZ75094">
    <property type="protein sequence ID" value="PUZ75094"/>
    <property type="gene ID" value="GQ55_1G121500"/>
</dbReference>
<protein>
    <submittedName>
        <fullName evidence="3">Uncharacterized protein</fullName>
    </submittedName>
</protein>